<dbReference type="AlphaFoldDB" id="F8P5Y8"/>
<sequence length="90" mass="9621">MADVVSRSITRTTWRPAVTAFLTRVLNAERSDPPEGTESNDEGNAFDCQAVVKRSSTLLSVMAIGSASGARAISKPSIVNKTRPSELQIT</sequence>
<dbReference type="OrthoDB" id="10473027at2759"/>
<proteinExistence type="predicted"/>
<dbReference type="KEGG" id="sla:SERLADRAFT_372653"/>
<dbReference type="Proteomes" id="UP000008064">
    <property type="component" value="Unassembled WGS sequence"/>
</dbReference>
<evidence type="ECO:0000313" key="1">
    <source>
        <dbReference type="EMBL" id="EGO22025.1"/>
    </source>
</evidence>
<gene>
    <name evidence="1" type="ORF">SERLADRAFT_372653</name>
</gene>
<dbReference type="HOGENOM" id="CLU_2442234_0_0_1"/>
<reference evidence="1" key="1">
    <citation type="submission" date="2011-04" db="EMBL/GenBank/DDBJ databases">
        <title>Evolution of plant cell wall degrading machinery underlies the functional diversity of forest fungi.</title>
        <authorList>
            <consortium name="US DOE Joint Genome Institute (JGI-PGF)"/>
            <person name="Eastwood D.C."/>
            <person name="Floudas D."/>
            <person name="Binder M."/>
            <person name="Majcherczyk A."/>
            <person name="Schneider P."/>
            <person name="Aerts A."/>
            <person name="Asiegbu F.O."/>
            <person name="Baker S.E."/>
            <person name="Barry K."/>
            <person name="Bendiksby M."/>
            <person name="Blumentritt M."/>
            <person name="Coutinho P.M."/>
            <person name="Cullen D."/>
            <person name="Cullen D."/>
            <person name="Gathman A."/>
            <person name="Goodell B."/>
            <person name="Henrissat B."/>
            <person name="Ihrmark K."/>
            <person name="Kauserud H."/>
            <person name="Kohler A."/>
            <person name="LaButti K."/>
            <person name="Lapidus A."/>
            <person name="Lavin J.L."/>
            <person name="Lee Y.-H."/>
            <person name="Lindquist E."/>
            <person name="Lilly W."/>
            <person name="Lucas S."/>
            <person name="Morin E."/>
            <person name="Murat C."/>
            <person name="Oguiza J.A."/>
            <person name="Park J."/>
            <person name="Pisabarro A.G."/>
            <person name="Riley R."/>
            <person name="Rosling A."/>
            <person name="Salamov A."/>
            <person name="Schmidt O."/>
            <person name="Schmutz J."/>
            <person name="Skrede I."/>
            <person name="Stenlid J."/>
            <person name="Wiebenga A."/>
            <person name="Xie X."/>
            <person name="Kues U."/>
            <person name="Hibbett D.S."/>
            <person name="Hoffmeister D."/>
            <person name="Hogberg N."/>
            <person name="Martin F."/>
            <person name="Grigoriev I.V."/>
            <person name="Watkinson S.C."/>
        </authorList>
    </citation>
    <scope>NUCLEOTIDE SEQUENCE</scope>
    <source>
        <strain evidence="1">S7.9</strain>
    </source>
</reference>
<name>F8P5Y8_SERL9</name>
<protein>
    <submittedName>
        <fullName evidence="1">Uncharacterized protein</fullName>
    </submittedName>
</protein>
<dbReference type="EMBL" id="GL945438">
    <property type="protein sequence ID" value="EGO22025.1"/>
    <property type="molecule type" value="Genomic_DNA"/>
</dbReference>
<organism>
    <name type="scientific">Serpula lacrymans var. lacrymans (strain S7.9)</name>
    <name type="common">Dry rot fungus</name>
    <dbReference type="NCBI Taxonomy" id="578457"/>
    <lineage>
        <taxon>Eukaryota</taxon>
        <taxon>Fungi</taxon>
        <taxon>Dikarya</taxon>
        <taxon>Basidiomycota</taxon>
        <taxon>Agaricomycotina</taxon>
        <taxon>Agaricomycetes</taxon>
        <taxon>Agaricomycetidae</taxon>
        <taxon>Boletales</taxon>
        <taxon>Coniophorineae</taxon>
        <taxon>Serpulaceae</taxon>
        <taxon>Serpula</taxon>
    </lineage>
</organism>
<accession>F8P5Y8</accession>
<dbReference type="GeneID" id="18810444"/>
<dbReference type="RefSeq" id="XP_007321811.1">
    <property type="nucleotide sequence ID" value="XM_007321749.1"/>
</dbReference>